<sequence length="752" mass="83638">MQASGQYGVSEVQQFMVGRAGSGGHAAAAAHMFSLSHDVAAAVSPSSHSHSHPSQQQHHLQSHHQQHQSHQQQAHHQTAAASQTALQQQQQQQQQQQHHQQQQMMQQQQQLGLDPDSPDLPSPIATRQSPNSYNKQLVSARDSLAADEEGMEEGDRCTGGNRWPRQETLALIKIRTDMDASFRDAGLKGPLWEEVSRKLAELGFNRNAKKCKEKFENVHKYYKKTKEGKAGRQDGKSYRFFSQLEALYGGANAGSIHMSASKGGAGSSGGFCNPILKGGGGGTSAQRYADQDDEFNLSSESSGDEYDDPAAEDEPSESRKRKRKASWSSSEIAFFEGLVRKMMDKQEAMHRKFLEGIERREQERLIREDSWKRQEMARISREQELRAQERSLAATRDAALVAFLQKVTGQTLQLPHIPPQPSSKPQQAQSDDQTDKEPIDPNSKRWPKSEVLSLIRLRSGMEAKFQESGPKGSLWEAISAAMASLGYSRSPKRCKEKWENINKYFRKTKESSKKRPENAKTCPYFHQLDTLYRTGVLNSPSSKALKMEDQTNEMMGHHHHHHLGREEDSGQAQDEEEMLGGLIPSSGESAPNGVVLNSSSSTAAAAAIFSGQENGSNADRSDNGTAVAKMMNQKQTQLVDDGSGSGVNIGFERFPGVHEKQPLKQQLEGLVKEMMMDQQQQQQSGDGFEMRLDQAQQADDTSSHADQWQQQQQQQQEHLKLRSNRPNSKDAALIALVHKLASQAPDYPSISD</sequence>
<accession>A0ACC2BY63</accession>
<comment type="caution">
    <text evidence="1">The sequence shown here is derived from an EMBL/GenBank/DDBJ whole genome shotgun (WGS) entry which is preliminary data.</text>
</comment>
<evidence type="ECO:0000313" key="2">
    <source>
        <dbReference type="Proteomes" id="UP001162992"/>
    </source>
</evidence>
<organism evidence="1 2">
    <name type="scientific">Diphasiastrum complanatum</name>
    <name type="common">Issler's clubmoss</name>
    <name type="synonym">Lycopodium complanatum</name>
    <dbReference type="NCBI Taxonomy" id="34168"/>
    <lineage>
        <taxon>Eukaryota</taxon>
        <taxon>Viridiplantae</taxon>
        <taxon>Streptophyta</taxon>
        <taxon>Embryophyta</taxon>
        <taxon>Tracheophyta</taxon>
        <taxon>Lycopodiopsida</taxon>
        <taxon>Lycopodiales</taxon>
        <taxon>Lycopodiaceae</taxon>
        <taxon>Lycopodioideae</taxon>
        <taxon>Diphasiastrum</taxon>
    </lineage>
</organism>
<dbReference type="Proteomes" id="UP001162992">
    <property type="component" value="Chromosome 13"/>
</dbReference>
<protein>
    <submittedName>
        <fullName evidence="1">Uncharacterized protein</fullName>
    </submittedName>
</protein>
<dbReference type="EMBL" id="CM055104">
    <property type="protein sequence ID" value="KAJ7534694.1"/>
    <property type="molecule type" value="Genomic_DNA"/>
</dbReference>
<keyword evidence="2" id="KW-1185">Reference proteome</keyword>
<name>A0ACC2BY63_DIPCM</name>
<evidence type="ECO:0000313" key="1">
    <source>
        <dbReference type="EMBL" id="KAJ7534694.1"/>
    </source>
</evidence>
<reference evidence="2" key="1">
    <citation type="journal article" date="2024" name="Proc. Natl. Acad. Sci. U.S.A.">
        <title>Extraordinary preservation of gene collinearity over three hundred million years revealed in homosporous lycophytes.</title>
        <authorList>
            <person name="Li C."/>
            <person name="Wickell D."/>
            <person name="Kuo L.Y."/>
            <person name="Chen X."/>
            <person name="Nie B."/>
            <person name="Liao X."/>
            <person name="Peng D."/>
            <person name="Ji J."/>
            <person name="Jenkins J."/>
            <person name="Williams M."/>
            <person name="Shu S."/>
            <person name="Plott C."/>
            <person name="Barry K."/>
            <person name="Rajasekar S."/>
            <person name="Grimwood J."/>
            <person name="Han X."/>
            <person name="Sun S."/>
            <person name="Hou Z."/>
            <person name="He W."/>
            <person name="Dai G."/>
            <person name="Sun C."/>
            <person name="Schmutz J."/>
            <person name="Leebens-Mack J.H."/>
            <person name="Li F.W."/>
            <person name="Wang L."/>
        </authorList>
    </citation>
    <scope>NUCLEOTIDE SEQUENCE [LARGE SCALE GENOMIC DNA]</scope>
    <source>
        <strain evidence="2">cv. PW_Plant_1</strain>
    </source>
</reference>
<proteinExistence type="predicted"/>
<gene>
    <name evidence="1" type="ORF">O6H91_13G105600</name>
</gene>